<dbReference type="EMBL" id="MKIN01000021">
    <property type="protein sequence ID" value="OLP50133.1"/>
    <property type="molecule type" value="Genomic_DNA"/>
</dbReference>
<protein>
    <submittedName>
        <fullName evidence="4">Amidohydrolase</fullName>
    </submittedName>
    <submittedName>
        <fullName evidence="3">L-fuconolactonase</fullName>
        <ecNumber evidence="3">3.1.1.-</ecNumber>
    </submittedName>
</protein>
<organism evidence="4 5">
    <name type="scientific">Allorhizobium taibaishanense</name>
    <dbReference type="NCBI Taxonomy" id="887144"/>
    <lineage>
        <taxon>Bacteria</taxon>
        <taxon>Pseudomonadati</taxon>
        <taxon>Pseudomonadota</taxon>
        <taxon>Alphaproteobacteria</taxon>
        <taxon>Hyphomicrobiales</taxon>
        <taxon>Rhizobiaceae</taxon>
        <taxon>Rhizobium/Agrobacterium group</taxon>
        <taxon>Allorhizobium</taxon>
    </lineage>
</organism>
<evidence type="ECO:0000313" key="6">
    <source>
        <dbReference type="Proteomes" id="UP000544107"/>
    </source>
</evidence>
<name>A0A1Q9A6D4_9HYPH</name>
<dbReference type="InterPro" id="IPR006680">
    <property type="entry name" value="Amidohydro-rel"/>
</dbReference>
<evidence type="ECO:0000313" key="4">
    <source>
        <dbReference type="EMBL" id="OLP50133.1"/>
    </source>
</evidence>
<keyword evidence="4" id="KW-0378">Hydrolase</keyword>
<comment type="similarity">
    <text evidence="1">Belongs to the metallo-dependent hydrolases superfamily.</text>
</comment>
<dbReference type="SUPFAM" id="SSF51556">
    <property type="entry name" value="Metallo-dependent hydrolases"/>
    <property type="match status" value="1"/>
</dbReference>
<dbReference type="EMBL" id="JACIED010000003">
    <property type="protein sequence ID" value="MBB4008742.1"/>
    <property type="molecule type" value="Genomic_DNA"/>
</dbReference>
<evidence type="ECO:0000256" key="1">
    <source>
        <dbReference type="ARBA" id="ARBA00038310"/>
    </source>
</evidence>
<dbReference type="OrthoDB" id="9787654at2"/>
<dbReference type="STRING" id="887144.BJF91_12425"/>
<feature type="domain" description="Amidohydrolase-related" evidence="2">
    <location>
        <begin position="3"/>
        <end position="270"/>
    </location>
</feature>
<reference evidence="4 5" key="1">
    <citation type="submission" date="2016-09" db="EMBL/GenBank/DDBJ databases">
        <title>Rhizobium oryziradicis sp. nov., isolated from the root of rice.</title>
        <authorList>
            <person name="Zhao J."/>
            <person name="Zhang X."/>
        </authorList>
    </citation>
    <scope>NUCLEOTIDE SEQUENCE [LARGE SCALE GENOMIC DNA]</scope>
    <source>
        <strain evidence="4 5">14971</strain>
    </source>
</reference>
<dbReference type="AlphaFoldDB" id="A0A1Q9A6D4"/>
<dbReference type="InterPro" id="IPR032466">
    <property type="entry name" value="Metal_Hydrolase"/>
</dbReference>
<dbReference type="EC" id="3.1.1.-" evidence="3"/>
<reference evidence="3 6" key="2">
    <citation type="submission" date="2020-08" db="EMBL/GenBank/DDBJ databases">
        <title>Genomic Encyclopedia of Type Strains, Phase IV (KMG-IV): sequencing the most valuable type-strain genomes for metagenomic binning, comparative biology and taxonomic classification.</title>
        <authorList>
            <person name="Goeker M."/>
        </authorList>
    </citation>
    <scope>NUCLEOTIDE SEQUENCE [LARGE SCALE GENOMIC DNA]</scope>
    <source>
        <strain evidence="3 6">DSM 100021</strain>
    </source>
</reference>
<sequence>MRIDAHQHFWQLKARAGQWPPPELEAIYRDFGPADLTPLLSEAGMDGTVLVQTMESTADTDFMLDLAETTPFVKGVVGWVDLAAPDAGEQIAARAANPLFKGLRPMLQDLEDDGWILRPELRPALESLVAHDLAFDALVKPRHLGSILDLVERHPDLRMVIDHGGKPEIGEGRFVGWRKAMADLAAHPGVHCKLSGLPVEAGDQKSEAMRPYIETILDLFGPARVLWGSDWPVVRLASDYLAWLRYCEAIVPKEYHGAVFGDNAIAFYRLNVLGA</sequence>
<dbReference type="PANTHER" id="PTHR43569:SF2">
    <property type="entry name" value="AMIDOHYDROLASE-RELATED DOMAIN-CONTAINING PROTEIN"/>
    <property type="match status" value="1"/>
</dbReference>
<keyword evidence="5" id="KW-1185">Reference proteome</keyword>
<gene>
    <name evidence="4" type="ORF">BJF91_12425</name>
    <name evidence="3" type="ORF">GGQ71_003022</name>
</gene>
<dbReference type="InterPro" id="IPR052350">
    <property type="entry name" value="Metallo-dep_Lactonases"/>
</dbReference>
<evidence type="ECO:0000313" key="3">
    <source>
        <dbReference type="EMBL" id="MBB4008742.1"/>
    </source>
</evidence>
<evidence type="ECO:0000259" key="2">
    <source>
        <dbReference type="Pfam" id="PF04909"/>
    </source>
</evidence>
<comment type="caution">
    <text evidence="4">The sequence shown here is derived from an EMBL/GenBank/DDBJ whole genome shotgun (WGS) entry which is preliminary data.</text>
</comment>
<dbReference type="Proteomes" id="UP000544107">
    <property type="component" value="Unassembled WGS sequence"/>
</dbReference>
<dbReference type="RefSeq" id="WP_075614024.1">
    <property type="nucleotide sequence ID" value="NZ_JACIED010000003.1"/>
</dbReference>
<dbReference type="Proteomes" id="UP000185598">
    <property type="component" value="Unassembled WGS sequence"/>
</dbReference>
<accession>A0A1Q9A6D4</accession>
<dbReference type="Gene3D" id="3.20.20.140">
    <property type="entry name" value="Metal-dependent hydrolases"/>
    <property type="match status" value="1"/>
</dbReference>
<dbReference type="Pfam" id="PF04909">
    <property type="entry name" value="Amidohydro_2"/>
    <property type="match status" value="1"/>
</dbReference>
<dbReference type="GO" id="GO:0016787">
    <property type="term" value="F:hydrolase activity"/>
    <property type="evidence" value="ECO:0007669"/>
    <property type="project" value="UniProtKB-KW"/>
</dbReference>
<proteinExistence type="inferred from homology"/>
<dbReference type="PANTHER" id="PTHR43569">
    <property type="entry name" value="AMIDOHYDROLASE"/>
    <property type="match status" value="1"/>
</dbReference>
<evidence type="ECO:0000313" key="5">
    <source>
        <dbReference type="Proteomes" id="UP000185598"/>
    </source>
</evidence>